<proteinExistence type="predicted"/>
<gene>
    <name evidence="1" type="ORF">AaeL_AAEL017354</name>
</gene>
<dbReference type="AlphaFoldDB" id="J9HSF9"/>
<dbReference type="PaxDb" id="7159-AAEL017354-PA"/>
<dbReference type="Proteomes" id="UP000682892">
    <property type="component" value="Unassembled WGS sequence"/>
</dbReference>
<evidence type="ECO:0000313" key="2">
    <source>
        <dbReference type="Proteomes" id="UP000682892"/>
    </source>
</evidence>
<name>J9HSF9_AEDAE</name>
<accession>J9HSF9</accession>
<evidence type="ECO:0000313" key="1">
    <source>
        <dbReference type="EMBL" id="EJY57548.1"/>
    </source>
</evidence>
<organism evidence="1 2">
    <name type="scientific">Aedes aegypti</name>
    <name type="common">Yellowfever mosquito</name>
    <name type="synonym">Culex aegypti</name>
    <dbReference type="NCBI Taxonomy" id="7159"/>
    <lineage>
        <taxon>Eukaryota</taxon>
        <taxon>Metazoa</taxon>
        <taxon>Ecdysozoa</taxon>
        <taxon>Arthropoda</taxon>
        <taxon>Hexapoda</taxon>
        <taxon>Insecta</taxon>
        <taxon>Pterygota</taxon>
        <taxon>Neoptera</taxon>
        <taxon>Endopterygota</taxon>
        <taxon>Diptera</taxon>
        <taxon>Nematocera</taxon>
        <taxon>Culicoidea</taxon>
        <taxon>Culicidae</taxon>
        <taxon>Culicinae</taxon>
        <taxon>Aedini</taxon>
        <taxon>Aedes</taxon>
        <taxon>Stegomyia</taxon>
    </lineage>
</organism>
<dbReference type="HOGENOM" id="CLU_3260871_0_0_1"/>
<reference evidence="1" key="2">
    <citation type="journal article" date="2007" name="Science">
        <title>Genome sequence of Aedes aegypti, a major arbovirus vector.</title>
        <authorList>
            <person name="Nene V."/>
            <person name="Wortman J.R."/>
            <person name="Lawson D."/>
            <person name="Haas B."/>
            <person name="Kodira C."/>
            <person name="Tu Z.J."/>
            <person name="Loftus B."/>
            <person name="Xi Z."/>
            <person name="Megy K."/>
            <person name="Grabherr M."/>
            <person name="Ren Q."/>
            <person name="Zdobnov E.M."/>
            <person name="Lobo N.F."/>
            <person name="Campbell K.S."/>
            <person name="Brown S.E."/>
            <person name="Bonaldo M.F."/>
            <person name="Zhu J."/>
            <person name="Sinkins S.P."/>
            <person name="Hogenkamp D.G."/>
            <person name="Amedeo P."/>
            <person name="Arensburger P."/>
            <person name="Atkinson P.W."/>
            <person name="Bidwell S."/>
            <person name="Biedler J."/>
            <person name="Birney E."/>
            <person name="Bruggner R.V."/>
            <person name="Costas J."/>
            <person name="Coy M.R."/>
            <person name="Crabtree J."/>
            <person name="Crawford M."/>
            <person name="Debruyn B."/>
            <person name="Decaprio D."/>
            <person name="Eiglmeier K."/>
            <person name="Eisenstadt E."/>
            <person name="El-Dorry H."/>
            <person name="Gelbart W.M."/>
            <person name="Gomes S.L."/>
            <person name="Hammond M."/>
            <person name="Hannick L.I."/>
            <person name="Hogan J.R."/>
            <person name="Holmes M.H."/>
            <person name="Jaffe D."/>
            <person name="Johnston J.S."/>
            <person name="Kennedy R.C."/>
            <person name="Koo H."/>
            <person name="Kravitz S."/>
            <person name="Kriventseva E.V."/>
            <person name="Kulp D."/>
            <person name="Labutti K."/>
            <person name="Lee E."/>
            <person name="Li S."/>
            <person name="Lovin D.D."/>
            <person name="Mao C."/>
            <person name="Mauceli E."/>
            <person name="Menck C.F."/>
            <person name="Miller J.R."/>
            <person name="Montgomery P."/>
            <person name="Mori A."/>
            <person name="Nascimento A.L."/>
            <person name="Naveira H.F."/>
            <person name="Nusbaum C."/>
            <person name="O'leary S."/>
            <person name="Orvis J."/>
            <person name="Pertea M."/>
            <person name="Quesneville H."/>
            <person name="Reidenbach K.R."/>
            <person name="Rogers Y.H."/>
            <person name="Roth C.W."/>
            <person name="Schneider J.R."/>
            <person name="Schatz M."/>
            <person name="Shumway M."/>
            <person name="Stanke M."/>
            <person name="Stinson E.O."/>
            <person name="Tubio J.M."/>
            <person name="Vanzee J.P."/>
            <person name="Verjovski-Almeida S."/>
            <person name="Werner D."/>
            <person name="White O."/>
            <person name="Wyder S."/>
            <person name="Zeng Q."/>
            <person name="Zhao Q."/>
            <person name="Zhao Y."/>
            <person name="Hill C.A."/>
            <person name="Raikhel A.S."/>
            <person name="Soares M.B."/>
            <person name="Knudson D.L."/>
            <person name="Lee N.H."/>
            <person name="Galagan J."/>
            <person name="Salzberg S.L."/>
            <person name="Paulsen I.T."/>
            <person name="Dimopoulos G."/>
            <person name="Collins F.H."/>
            <person name="Birren B."/>
            <person name="Fraser-Liggett C.M."/>
            <person name="Severson D.W."/>
        </authorList>
    </citation>
    <scope>NUCLEOTIDE SEQUENCE [LARGE SCALE GENOMIC DNA]</scope>
    <source>
        <strain evidence="1">Liverpool</strain>
    </source>
</reference>
<reference evidence="1" key="3">
    <citation type="submission" date="2012-09" db="EMBL/GenBank/DDBJ databases">
        <authorList>
            <consortium name="VectorBase"/>
        </authorList>
    </citation>
    <scope>NUCLEOTIDE SEQUENCE</scope>
    <source>
        <strain evidence="1">Liverpool</strain>
    </source>
</reference>
<reference evidence="1" key="1">
    <citation type="submission" date="2005-10" db="EMBL/GenBank/DDBJ databases">
        <authorList>
            <person name="Loftus B.J."/>
            <person name="Nene V.M."/>
            <person name="Hannick L.I."/>
            <person name="Bidwell S."/>
            <person name="Haas B."/>
            <person name="Amedeo P."/>
            <person name="Orvis J."/>
            <person name="Wortman J.R."/>
            <person name="White O.R."/>
            <person name="Salzberg S."/>
            <person name="Shumway M."/>
            <person name="Koo H."/>
            <person name="Zhao Y."/>
            <person name="Holmes M."/>
            <person name="Miller J."/>
            <person name="Schatz M."/>
            <person name="Pop M."/>
            <person name="Pai G."/>
            <person name="Utterback T."/>
            <person name="Rogers Y.-H."/>
            <person name="Kravitz S."/>
            <person name="Fraser C.M."/>
        </authorList>
    </citation>
    <scope>NUCLEOTIDE SEQUENCE</scope>
    <source>
        <strain evidence="1">Liverpool</strain>
    </source>
</reference>
<sequence>MKEIKQYLVVYWTLTSRTESLEVLFSNIRMYNKKLASCLNKI</sequence>
<protein>
    <submittedName>
        <fullName evidence="1">AAEL017354-PA</fullName>
    </submittedName>
</protein>
<dbReference type="EMBL" id="CH477312">
    <property type="protein sequence ID" value="EJY57548.1"/>
    <property type="molecule type" value="Genomic_DNA"/>
</dbReference>